<dbReference type="KEGG" id="asip:AQUSIP_13190"/>
<dbReference type="AlphaFoldDB" id="A0A5E4PHL8"/>
<evidence type="ECO:0000313" key="1">
    <source>
        <dbReference type="EMBL" id="VVC76018.1"/>
    </source>
</evidence>
<dbReference type="Proteomes" id="UP000324194">
    <property type="component" value="Chromosome 1"/>
</dbReference>
<sequence length="509" mass="57208">MKEIKNLIKRQELLDWRKLKPFQPQNLKVLTKENYDRLRNSLLKNNFIAGFHVWAETDGTGKTEYWILDGHHRKYVLDDLAREGYTLPATLPCSIVDVSDKKQAIEFLLTYSSEYAHPDPLGVSEFIHTNDLDFDTLAGFIDLRGVDILALKLDSVDTPVVYEEKKSLSDRFLVPPFSVLDARQGYWQERKRSWLNIGIKSELGRGDNVLFDTEEITTPGLNFYRDKTKVEKARTYGRGLTSGNKYGKCLETGIGAKYGREEMTGTSVFDPVLCELAYRWFSPPGGTVIDPFAGGSVRGIVAAKVGRLYVGVELRAEQVEANRLQWDEIGRGDEAAPVWQIGDSRYIKEYAKGVEADFVFSCPPYADLEVYSDNPADISTLEYSEFIKAYRLIIAETCGLLKNDRFACFVVGDVRAKDGTYRNFVSDTIQAFIDAGLKLYNEAILVTVAGSLPIRAGKQFTAGRKLGKTHQNVLVFVKGDAKRATEACGEVEVYDPTEEASESETDDDF</sequence>
<gene>
    <name evidence="1" type="ORF">AQUSIP_13190</name>
</gene>
<evidence type="ECO:0008006" key="3">
    <source>
        <dbReference type="Google" id="ProtNLM"/>
    </source>
</evidence>
<proteinExistence type="predicted"/>
<dbReference type="EMBL" id="LR699119">
    <property type="protein sequence ID" value="VVC76018.1"/>
    <property type="molecule type" value="Genomic_DNA"/>
</dbReference>
<dbReference type="Gene3D" id="3.40.50.150">
    <property type="entry name" value="Vaccinia Virus protein VP39"/>
    <property type="match status" value="2"/>
</dbReference>
<name>A0A5E4PHL8_9COXI</name>
<organism evidence="1 2">
    <name type="scientific">Aquicella siphonis</name>
    <dbReference type="NCBI Taxonomy" id="254247"/>
    <lineage>
        <taxon>Bacteria</taxon>
        <taxon>Pseudomonadati</taxon>
        <taxon>Pseudomonadota</taxon>
        <taxon>Gammaproteobacteria</taxon>
        <taxon>Legionellales</taxon>
        <taxon>Coxiellaceae</taxon>
        <taxon>Aquicella</taxon>
    </lineage>
</organism>
<accession>A0A5E4PHL8</accession>
<dbReference type="SUPFAM" id="SSF110849">
    <property type="entry name" value="ParB/Sulfiredoxin"/>
    <property type="match status" value="1"/>
</dbReference>
<keyword evidence="2" id="KW-1185">Reference proteome</keyword>
<dbReference type="InterPro" id="IPR029063">
    <property type="entry name" value="SAM-dependent_MTases_sf"/>
</dbReference>
<protein>
    <recommendedName>
        <fullName evidence="3">DNA methylase N-4/N-6 domain-containing protein</fullName>
    </recommendedName>
</protein>
<dbReference type="SUPFAM" id="SSF53335">
    <property type="entry name" value="S-adenosyl-L-methionine-dependent methyltransferases"/>
    <property type="match status" value="2"/>
</dbReference>
<dbReference type="RefSeq" id="WP_197737297.1">
    <property type="nucleotide sequence ID" value="NZ_LR699119.1"/>
</dbReference>
<evidence type="ECO:0000313" key="2">
    <source>
        <dbReference type="Proteomes" id="UP000324194"/>
    </source>
</evidence>
<reference evidence="1 2" key="1">
    <citation type="submission" date="2019-08" db="EMBL/GenBank/DDBJ databases">
        <authorList>
            <person name="Guy L."/>
        </authorList>
    </citation>
    <scope>NUCLEOTIDE SEQUENCE [LARGE SCALE GENOMIC DNA]</scope>
    <source>
        <strain evidence="1 2">SGT-108</strain>
    </source>
</reference>
<dbReference type="InterPro" id="IPR036086">
    <property type="entry name" value="ParB/Sulfiredoxin_sf"/>
</dbReference>